<dbReference type="PANTHER" id="PTHR43421:SF1">
    <property type="entry name" value="METALLOPROTEASE PMBA"/>
    <property type="match status" value="1"/>
</dbReference>
<dbReference type="Pfam" id="PF19289">
    <property type="entry name" value="PmbA_TldD_3rd"/>
    <property type="match status" value="1"/>
</dbReference>
<evidence type="ECO:0000313" key="6">
    <source>
        <dbReference type="Proteomes" id="UP000632858"/>
    </source>
</evidence>
<dbReference type="Pfam" id="PF19290">
    <property type="entry name" value="PmbA_TldD_2nd"/>
    <property type="match status" value="1"/>
</dbReference>
<dbReference type="Gene3D" id="3.30.2290.10">
    <property type="entry name" value="PmbA/TldD superfamily"/>
    <property type="match status" value="1"/>
</dbReference>
<protein>
    <submittedName>
        <fullName evidence="5">PmbA protein</fullName>
    </submittedName>
</protein>
<dbReference type="InterPro" id="IPR045570">
    <property type="entry name" value="Metalloprtase-TldD/E_cen_dom"/>
</dbReference>
<gene>
    <name evidence="5" type="primary">pmbA</name>
    <name evidence="5" type="ORF">GCM10010960_02840</name>
</gene>
<proteinExistence type="inferred from homology"/>
<reference evidence="5" key="2">
    <citation type="submission" date="2020-09" db="EMBL/GenBank/DDBJ databases">
        <authorList>
            <person name="Sun Q."/>
            <person name="Zhou Y."/>
        </authorList>
    </citation>
    <scope>NUCLEOTIDE SEQUENCE</scope>
    <source>
        <strain evidence="5">CGMCC 1.12726</strain>
    </source>
</reference>
<reference evidence="5" key="1">
    <citation type="journal article" date="2014" name="Int. J. Syst. Evol. Microbiol.">
        <title>Complete genome sequence of Corynebacterium casei LMG S-19264T (=DSM 44701T), isolated from a smear-ripened cheese.</title>
        <authorList>
            <consortium name="US DOE Joint Genome Institute (JGI-PGF)"/>
            <person name="Walter F."/>
            <person name="Albersmeier A."/>
            <person name="Kalinowski J."/>
            <person name="Ruckert C."/>
        </authorList>
    </citation>
    <scope>NUCLEOTIDE SEQUENCE</scope>
    <source>
        <strain evidence="5">CGMCC 1.12726</strain>
    </source>
</reference>
<dbReference type="InterPro" id="IPR045569">
    <property type="entry name" value="Metalloprtase-TldD/E_C"/>
</dbReference>
<accession>A0A917CFU9</accession>
<comment type="similarity">
    <text evidence="1">Belongs to the peptidase U62 family.</text>
</comment>
<evidence type="ECO:0000313" key="5">
    <source>
        <dbReference type="EMBL" id="GGF84134.1"/>
    </source>
</evidence>
<dbReference type="PANTHER" id="PTHR43421">
    <property type="entry name" value="METALLOPROTEASE PMBA"/>
    <property type="match status" value="1"/>
</dbReference>
<sequence>MNTTPTDPPYAAPLYTLAEQVLRLARDSGAHQAEVSLSQDTGFAANVRLGEVETVERTNDQGVAVTVYMDQRKGTASTADLRPESLRETVAQACAIARYTEADPASGLADAERMATRVMDFDLWHPAEIDAGQGIALALACEAAGLARDGISNSDGASFSSGRSTAVYANSHGFFGAERSTHYSLSCSLIAGKDQAMQRDYWYSTALAFDGLDPAEAIGRKAAERTAARLNPRSVKTGQYPVLFAPELARGLIGSFLGAVSGGSLYRHASFLQDSIGRQIFPEWVELYEDPHIVRGFRSAYFDAEGVATAASAIVAGGVIRRYLLGSYSARRLGLQSTGNAGGVHNLRVTSNAGDLPSLIKAMGTGLLVTELMGQGVNTLTGDYSRGAAGFWVENGEIQYAVDELTVAGNLAQMLPAIEAIGSDIDTRSHIRVGSILVGKMTVAGND</sequence>
<keyword evidence="6" id="KW-1185">Reference proteome</keyword>
<dbReference type="SUPFAM" id="SSF111283">
    <property type="entry name" value="Putative modulator of DNA gyrase, PmbA/TldD"/>
    <property type="match status" value="1"/>
</dbReference>
<feature type="domain" description="Metalloprotease TldD/E central" evidence="4">
    <location>
        <begin position="125"/>
        <end position="230"/>
    </location>
</feature>
<dbReference type="EMBL" id="BMFO01000001">
    <property type="protein sequence ID" value="GGF84134.1"/>
    <property type="molecule type" value="Genomic_DNA"/>
</dbReference>
<dbReference type="InterPro" id="IPR035068">
    <property type="entry name" value="TldD/PmbA_N"/>
</dbReference>
<dbReference type="InterPro" id="IPR002510">
    <property type="entry name" value="Metalloprtase-TldD/E_N"/>
</dbReference>
<evidence type="ECO:0000259" key="2">
    <source>
        <dbReference type="Pfam" id="PF01523"/>
    </source>
</evidence>
<dbReference type="InterPro" id="IPR036059">
    <property type="entry name" value="TldD/PmbA_sf"/>
</dbReference>
<dbReference type="AlphaFoldDB" id="A0A917CFU9"/>
<evidence type="ECO:0000259" key="3">
    <source>
        <dbReference type="Pfam" id="PF19289"/>
    </source>
</evidence>
<name>A0A917CFU9_9GAMM</name>
<dbReference type="GO" id="GO:0006508">
    <property type="term" value="P:proteolysis"/>
    <property type="evidence" value="ECO:0007669"/>
    <property type="project" value="InterPro"/>
</dbReference>
<dbReference type="GO" id="GO:0005829">
    <property type="term" value="C:cytosol"/>
    <property type="evidence" value="ECO:0007669"/>
    <property type="project" value="TreeGrafter"/>
</dbReference>
<dbReference type="InterPro" id="IPR047657">
    <property type="entry name" value="PmbA"/>
</dbReference>
<feature type="domain" description="Metalloprotease TldD/E N-terminal" evidence="2">
    <location>
        <begin position="33"/>
        <end position="97"/>
    </location>
</feature>
<evidence type="ECO:0000256" key="1">
    <source>
        <dbReference type="ARBA" id="ARBA00005836"/>
    </source>
</evidence>
<organism evidence="5 6">
    <name type="scientific">Arenimonas maotaiensis</name>
    <dbReference type="NCBI Taxonomy" id="1446479"/>
    <lineage>
        <taxon>Bacteria</taxon>
        <taxon>Pseudomonadati</taxon>
        <taxon>Pseudomonadota</taxon>
        <taxon>Gammaproteobacteria</taxon>
        <taxon>Lysobacterales</taxon>
        <taxon>Lysobacteraceae</taxon>
        <taxon>Arenimonas</taxon>
    </lineage>
</organism>
<evidence type="ECO:0000259" key="4">
    <source>
        <dbReference type="Pfam" id="PF19290"/>
    </source>
</evidence>
<dbReference type="NCBIfam" id="NF008268">
    <property type="entry name" value="PRK11040.1"/>
    <property type="match status" value="1"/>
</dbReference>
<feature type="domain" description="Metalloprotease TldD/E C-terminal" evidence="3">
    <location>
        <begin position="237"/>
        <end position="445"/>
    </location>
</feature>
<comment type="caution">
    <text evidence="5">The sequence shown here is derived from an EMBL/GenBank/DDBJ whole genome shotgun (WGS) entry which is preliminary data.</text>
</comment>
<dbReference type="Proteomes" id="UP000632858">
    <property type="component" value="Unassembled WGS sequence"/>
</dbReference>
<dbReference type="RefSeq" id="WP_188446986.1">
    <property type="nucleotide sequence ID" value="NZ_BMFO01000001.1"/>
</dbReference>
<dbReference type="Pfam" id="PF01523">
    <property type="entry name" value="PmbA_TldD_1st"/>
    <property type="match status" value="1"/>
</dbReference>
<dbReference type="GO" id="GO:0008237">
    <property type="term" value="F:metallopeptidase activity"/>
    <property type="evidence" value="ECO:0007669"/>
    <property type="project" value="InterPro"/>
</dbReference>